<gene>
    <name evidence="4" type="ORF">TraAM80_08008</name>
</gene>
<evidence type="ECO:0000256" key="3">
    <source>
        <dbReference type="ARBA" id="ARBA00023212"/>
    </source>
</evidence>
<dbReference type="PANTHER" id="PTHR24107:SF2">
    <property type="entry name" value="NLR FAMILY CARD DOMAIN CONTAINING 3"/>
    <property type="match status" value="1"/>
</dbReference>
<evidence type="ECO:0000313" key="5">
    <source>
        <dbReference type="Proteomes" id="UP000283634"/>
    </source>
</evidence>
<dbReference type="GO" id="GO:0005856">
    <property type="term" value="C:cytoskeleton"/>
    <property type="evidence" value="ECO:0007669"/>
    <property type="project" value="UniProtKB-SubCell"/>
</dbReference>
<name>A0A422N2Q3_TRYRA</name>
<keyword evidence="5" id="KW-1185">Reference proteome</keyword>
<dbReference type="OMA" id="WVVCAGH"/>
<evidence type="ECO:0000256" key="1">
    <source>
        <dbReference type="ARBA" id="ARBA00004245"/>
    </source>
</evidence>
<keyword evidence="3" id="KW-0206">Cytoskeleton</keyword>
<dbReference type="EMBL" id="MKGL01000366">
    <property type="protein sequence ID" value="RNE99744.1"/>
    <property type="molecule type" value="Genomic_DNA"/>
</dbReference>
<reference evidence="4 5" key="1">
    <citation type="journal article" date="2018" name="BMC Genomics">
        <title>Genomic comparison of Trypanosoma conorhini and Trypanosoma rangeli to Trypanosoma cruzi strains of high and low virulence.</title>
        <authorList>
            <person name="Bradwell K.R."/>
            <person name="Koparde V.N."/>
            <person name="Matveyev A.V."/>
            <person name="Serrano M.G."/>
            <person name="Alves J.M."/>
            <person name="Parikh H."/>
            <person name="Huang B."/>
            <person name="Lee V."/>
            <person name="Espinosa-Alvarez O."/>
            <person name="Ortiz P.A."/>
            <person name="Costa-Martins A.G."/>
            <person name="Teixeira M.M."/>
            <person name="Buck G.A."/>
        </authorList>
    </citation>
    <scope>NUCLEOTIDE SEQUENCE [LARGE SCALE GENOMIC DNA]</scope>
    <source>
        <strain evidence="4 5">AM80</strain>
    </source>
</reference>
<accession>A0A422N2Q3</accession>
<dbReference type="GeneID" id="40331941"/>
<comment type="subcellular location">
    <subcellularLocation>
        <location evidence="1">Cytoplasm</location>
        <location evidence="1">Cytoskeleton</location>
    </subcellularLocation>
</comment>
<dbReference type="Pfam" id="PF13516">
    <property type="entry name" value="LRR_6"/>
    <property type="match status" value="1"/>
</dbReference>
<evidence type="ECO:0000313" key="4">
    <source>
        <dbReference type="EMBL" id="RNE99744.1"/>
    </source>
</evidence>
<dbReference type="Proteomes" id="UP000283634">
    <property type="component" value="Unassembled WGS sequence"/>
</dbReference>
<comment type="caution">
    <text evidence="4">The sequence shown here is derived from an EMBL/GenBank/DDBJ whole genome shotgun (WGS) entry which is preliminary data.</text>
</comment>
<dbReference type="OrthoDB" id="120976at2759"/>
<dbReference type="Gene3D" id="3.80.10.10">
    <property type="entry name" value="Ribonuclease Inhibitor"/>
    <property type="match status" value="1"/>
</dbReference>
<dbReference type="AlphaFoldDB" id="A0A422N2Q3"/>
<evidence type="ECO:0000256" key="2">
    <source>
        <dbReference type="ARBA" id="ARBA00022490"/>
    </source>
</evidence>
<dbReference type="SUPFAM" id="SSF52047">
    <property type="entry name" value="RNI-like"/>
    <property type="match status" value="1"/>
</dbReference>
<organism evidence="4 5">
    <name type="scientific">Trypanosoma rangeli</name>
    <dbReference type="NCBI Taxonomy" id="5698"/>
    <lineage>
        <taxon>Eukaryota</taxon>
        <taxon>Discoba</taxon>
        <taxon>Euglenozoa</taxon>
        <taxon>Kinetoplastea</taxon>
        <taxon>Metakinetoplastina</taxon>
        <taxon>Trypanosomatida</taxon>
        <taxon>Trypanosomatidae</taxon>
        <taxon>Trypanosoma</taxon>
        <taxon>Herpetosoma</taxon>
    </lineage>
</organism>
<dbReference type="InterPro" id="IPR052410">
    <property type="entry name" value="DRC5"/>
</dbReference>
<dbReference type="RefSeq" id="XP_029235368.1">
    <property type="nucleotide sequence ID" value="XM_029384772.1"/>
</dbReference>
<dbReference type="PANTHER" id="PTHR24107">
    <property type="entry name" value="YNEIN REGULATORY COMPLEX SUBUNIT 5"/>
    <property type="match status" value="1"/>
</dbReference>
<dbReference type="InterPro" id="IPR032675">
    <property type="entry name" value="LRR_dom_sf"/>
</dbReference>
<keyword evidence="2" id="KW-0963">Cytoplasm</keyword>
<sequence>MPEPDDSAVQERVANDGSNANSGHCLEVFLAMYASQCKKSATEMNPRALQAAVAMQEAIDQSKREVSDTGINAIGATYTLHAVPLGLSGSQTLFPSIACMPLVKLDLTDCYLGDAGTRTLAELLSTSSRCGHVMRVIYLGGVGITDASPLACFVTAAYHLQLLDVSRNRIGTQPHGLAVLCAAMQHHKSIREVNLSDNLISGSCTVSVRAIAEWVVCAGHGDVLHRIDLRFNTMGMLREVGGVAVPATTKVTRLIYGTHSLVDALLFNNTLESLELYGNALSADVLDVVGAKLAVNKRTKEILRKSLAQVA</sequence>
<protein>
    <submittedName>
        <fullName evidence="4">Leucine rich repeat containing 45</fullName>
    </submittedName>
</protein>
<dbReference type="InterPro" id="IPR001611">
    <property type="entry name" value="Leu-rich_rpt"/>
</dbReference>
<proteinExistence type="predicted"/>